<proteinExistence type="predicted"/>
<name>A0AAD5RCM5_PARTN</name>
<evidence type="ECO:0000313" key="2">
    <source>
        <dbReference type="Proteomes" id="UP001196413"/>
    </source>
</evidence>
<keyword evidence="2" id="KW-1185">Reference proteome</keyword>
<dbReference type="AlphaFoldDB" id="A0AAD5RCM5"/>
<gene>
    <name evidence="1" type="ORF">KIN20_036440</name>
</gene>
<protein>
    <submittedName>
        <fullName evidence="1">Uncharacterized protein</fullName>
    </submittedName>
</protein>
<organism evidence="1 2">
    <name type="scientific">Parelaphostrongylus tenuis</name>
    <name type="common">Meningeal worm</name>
    <dbReference type="NCBI Taxonomy" id="148309"/>
    <lineage>
        <taxon>Eukaryota</taxon>
        <taxon>Metazoa</taxon>
        <taxon>Ecdysozoa</taxon>
        <taxon>Nematoda</taxon>
        <taxon>Chromadorea</taxon>
        <taxon>Rhabditida</taxon>
        <taxon>Rhabditina</taxon>
        <taxon>Rhabditomorpha</taxon>
        <taxon>Strongyloidea</taxon>
        <taxon>Metastrongylidae</taxon>
        <taxon>Parelaphostrongylus</taxon>
    </lineage>
</organism>
<evidence type="ECO:0000313" key="1">
    <source>
        <dbReference type="EMBL" id="KAJ1373907.1"/>
    </source>
</evidence>
<sequence>MHVSCKVVQCRDATMDSYVSVVPIPRERVAPDTYGSRLRSRCSQLTYISEYFKQSEPQGESVFAEDPYDPLKCNANRKCPPGKRCVDGTCYKRLDCPQIGMPMMKSHCKMNLVPDKRNCLKPKITCDKENLS</sequence>
<accession>A0AAD5RCM5</accession>
<comment type="caution">
    <text evidence="1">The sequence shown here is derived from an EMBL/GenBank/DDBJ whole genome shotgun (WGS) entry which is preliminary data.</text>
</comment>
<dbReference type="Proteomes" id="UP001196413">
    <property type="component" value="Unassembled WGS sequence"/>
</dbReference>
<dbReference type="EMBL" id="JAHQIW010007363">
    <property type="protein sequence ID" value="KAJ1373907.1"/>
    <property type="molecule type" value="Genomic_DNA"/>
</dbReference>
<reference evidence="1" key="1">
    <citation type="submission" date="2021-06" db="EMBL/GenBank/DDBJ databases">
        <title>Parelaphostrongylus tenuis whole genome reference sequence.</title>
        <authorList>
            <person name="Garwood T.J."/>
            <person name="Larsen P.A."/>
            <person name="Fountain-Jones N.M."/>
            <person name="Garbe J.R."/>
            <person name="Macchietto M.G."/>
            <person name="Kania S.A."/>
            <person name="Gerhold R.W."/>
            <person name="Richards J.E."/>
            <person name="Wolf T.M."/>
        </authorList>
    </citation>
    <scope>NUCLEOTIDE SEQUENCE</scope>
    <source>
        <strain evidence="1">MNPRO001-30</strain>
        <tissue evidence="1">Meninges</tissue>
    </source>
</reference>